<dbReference type="InterPro" id="IPR016032">
    <property type="entry name" value="Sig_transdc_resp-reg_C-effctor"/>
</dbReference>
<reference evidence="6" key="1">
    <citation type="journal article" date="2019" name="Int. J. Syst. Evol. Microbiol.">
        <title>The Global Catalogue of Microorganisms (GCM) 10K type strain sequencing project: providing services to taxonomists for standard genome sequencing and annotation.</title>
        <authorList>
            <consortium name="The Broad Institute Genomics Platform"/>
            <consortium name="The Broad Institute Genome Sequencing Center for Infectious Disease"/>
            <person name="Wu L."/>
            <person name="Ma J."/>
        </authorList>
    </citation>
    <scope>NUCLEOTIDE SEQUENCE [LARGE SCALE GENOMIC DNA]</scope>
    <source>
        <strain evidence="6">CCUG 52537</strain>
    </source>
</reference>
<dbReference type="Gene3D" id="1.10.10.10">
    <property type="entry name" value="Winged helix-like DNA-binding domain superfamily/Winged helix DNA-binding domain"/>
    <property type="match status" value="1"/>
</dbReference>
<gene>
    <name evidence="5" type="ORF">ACFQ00_03110</name>
</gene>
<dbReference type="Pfam" id="PF17874">
    <property type="entry name" value="TPR_MalT"/>
    <property type="match status" value="1"/>
</dbReference>
<evidence type="ECO:0000256" key="2">
    <source>
        <dbReference type="ARBA" id="ARBA00023125"/>
    </source>
</evidence>
<keyword evidence="6" id="KW-1185">Reference proteome</keyword>
<evidence type="ECO:0000259" key="4">
    <source>
        <dbReference type="PROSITE" id="PS50043"/>
    </source>
</evidence>
<dbReference type="InterPro" id="IPR027417">
    <property type="entry name" value="P-loop_NTPase"/>
</dbReference>
<dbReference type="SUPFAM" id="SSF46894">
    <property type="entry name" value="C-terminal effector domain of the bipartite response regulators"/>
    <property type="match status" value="1"/>
</dbReference>
<dbReference type="PRINTS" id="PR00038">
    <property type="entry name" value="HTHLUXR"/>
</dbReference>
<dbReference type="Pfam" id="PF00196">
    <property type="entry name" value="GerE"/>
    <property type="match status" value="1"/>
</dbReference>
<dbReference type="SUPFAM" id="SSF48452">
    <property type="entry name" value="TPR-like"/>
    <property type="match status" value="1"/>
</dbReference>
<evidence type="ECO:0000313" key="6">
    <source>
        <dbReference type="Proteomes" id="UP001597124"/>
    </source>
</evidence>
<comment type="caution">
    <text evidence="5">The sequence shown here is derived from an EMBL/GenBank/DDBJ whole genome shotgun (WGS) entry which is preliminary data.</text>
</comment>
<dbReference type="PANTHER" id="PTHR44688:SF16">
    <property type="entry name" value="DNA-BINDING TRANSCRIPTIONAL ACTIVATOR DEVR_DOSR"/>
    <property type="match status" value="1"/>
</dbReference>
<dbReference type="EMBL" id="JBHTIK010000002">
    <property type="protein sequence ID" value="MFD0847300.1"/>
    <property type="molecule type" value="Genomic_DNA"/>
</dbReference>
<keyword evidence="1" id="KW-0805">Transcription regulation</keyword>
<dbReference type="InterPro" id="IPR011990">
    <property type="entry name" value="TPR-like_helical_dom_sf"/>
</dbReference>
<dbReference type="SUPFAM" id="SSF52540">
    <property type="entry name" value="P-loop containing nucleoside triphosphate hydrolases"/>
    <property type="match status" value="1"/>
</dbReference>
<dbReference type="Pfam" id="PF25873">
    <property type="entry name" value="WHD_MalT"/>
    <property type="match status" value="1"/>
</dbReference>
<dbReference type="InterPro" id="IPR036388">
    <property type="entry name" value="WH-like_DNA-bd_sf"/>
</dbReference>
<dbReference type="PROSITE" id="PS50043">
    <property type="entry name" value="HTH_LUXR_2"/>
    <property type="match status" value="1"/>
</dbReference>
<dbReference type="PANTHER" id="PTHR44688">
    <property type="entry name" value="DNA-BINDING TRANSCRIPTIONAL ACTIVATOR DEVR_DOSR"/>
    <property type="match status" value="1"/>
</dbReference>
<dbReference type="InterPro" id="IPR041617">
    <property type="entry name" value="TPR_MalT"/>
</dbReference>
<dbReference type="InterPro" id="IPR000792">
    <property type="entry name" value="Tscrpt_reg_LuxR_C"/>
</dbReference>
<sequence length="884" mass="96098">MEGLFPHKLLPPHLRSDLIGRSKLLAVFDGEPVRLSVLNAGGGYGKTTLLAQVRERLLAKGQTVIWLCLDKYDLHPISVLLHLRYALSNAVEGQGRSAGTELRGTVSDALAGLVQDMGPLGPIVFILDDFHLVGREVHQMFARLFTAAPKNVRFLVATRQRGLIPLTALKAAGAVMEVDQDELRLTVGEIESLVGSLVSKDAVAALHERTEGWPVAVQLARMWIEGRPDADSRILEFSGAAGDVSDYLTEQIIDEIPADIADFLVSTSIVDEVNGDLAQELTGRNDSWALLPELGRSSAVITPVEASVGWFRYHTLFRDHLAARLQLRGEQAVRSLHRSAAKWYAGQGRLVGAVSHMCRAGDAEAACDMIEKADGIWIAVRHGAPMLKALLDNLTCEQIDARPRLRAARALIWLKSGRYDDARLEMAALRAVPRDALGDPIVFARDLAAVQLSLVEQGDAGMLRDDVEALSSVTGDDRWMEAPCAEMLCVSMIREGNIHAAIEAGERAVRLYEDFESINGRIFARLHLGLAYLAAAQLAQAGSVLSEARKLAGASLSSDRSAVAMIDVLYGAWLYEKGDEDAAAERISAALDAIEQGECWLEIYQHAYAVLLQIFRVRGDFTSGRSVLERAARTAQERKLARLARIVGELRVEMALPEDVTLEAFGTHSTSFGDSPVEMTLLEREISAATRAFVALEGGTPEAVAALVDEQIDACARLGRRRSVIKLLMLKALALDRMGLEDESAGALHRAIHLAADEQLYRPFVEAGEQVGSLVQKAMRWFRAVNLTSSEVALMAKIVRSTSRRDEEAVAVHGNANLLVGREAEVLAGLGEGLSNKHIARRLGLGEDAIKYHVKKLFAKLGVSDRAMAVVVARQQGLISGIEG</sequence>
<dbReference type="InterPro" id="IPR059106">
    <property type="entry name" value="WHD_MalT"/>
</dbReference>
<dbReference type="CDD" id="cd06170">
    <property type="entry name" value="LuxR_C_like"/>
    <property type="match status" value="1"/>
</dbReference>
<dbReference type="Proteomes" id="UP001597124">
    <property type="component" value="Unassembled WGS sequence"/>
</dbReference>
<organism evidence="5 6">
    <name type="scientific">Sphingosinicella xenopeptidilytica</name>
    <dbReference type="NCBI Taxonomy" id="364098"/>
    <lineage>
        <taxon>Bacteria</taxon>
        <taxon>Pseudomonadati</taxon>
        <taxon>Pseudomonadota</taxon>
        <taxon>Alphaproteobacteria</taxon>
        <taxon>Sphingomonadales</taxon>
        <taxon>Sphingosinicellaceae</taxon>
        <taxon>Sphingosinicella</taxon>
    </lineage>
</organism>
<protein>
    <submittedName>
        <fullName evidence="5">LuxR C-terminal-related transcriptional regulator</fullName>
    </submittedName>
</protein>
<feature type="domain" description="HTH luxR-type" evidence="4">
    <location>
        <begin position="812"/>
        <end position="877"/>
    </location>
</feature>
<dbReference type="Gene3D" id="1.25.40.10">
    <property type="entry name" value="Tetratricopeptide repeat domain"/>
    <property type="match status" value="1"/>
</dbReference>
<evidence type="ECO:0000256" key="1">
    <source>
        <dbReference type="ARBA" id="ARBA00023015"/>
    </source>
</evidence>
<name>A0ABW3BYH7_SPHXN</name>
<accession>A0ABW3BYH7</accession>
<keyword evidence="2" id="KW-0238">DNA-binding</keyword>
<dbReference type="RefSeq" id="WP_381486067.1">
    <property type="nucleotide sequence ID" value="NZ_JBHTIK010000002.1"/>
</dbReference>
<evidence type="ECO:0000313" key="5">
    <source>
        <dbReference type="EMBL" id="MFD0847300.1"/>
    </source>
</evidence>
<proteinExistence type="predicted"/>
<dbReference type="SMART" id="SM00421">
    <property type="entry name" value="HTH_LUXR"/>
    <property type="match status" value="1"/>
</dbReference>
<keyword evidence="3" id="KW-0804">Transcription</keyword>
<evidence type="ECO:0000256" key="3">
    <source>
        <dbReference type="ARBA" id="ARBA00023163"/>
    </source>
</evidence>